<evidence type="ECO:0000313" key="3">
    <source>
        <dbReference type="Proteomes" id="UP000625711"/>
    </source>
</evidence>
<protein>
    <submittedName>
        <fullName evidence="2">Uncharacterized protein</fullName>
    </submittedName>
</protein>
<gene>
    <name evidence="2" type="ORF">GWI33_012076</name>
</gene>
<keyword evidence="3" id="KW-1185">Reference proteome</keyword>
<name>A0A834I746_RHYFE</name>
<reference evidence="2" key="1">
    <citation type="submission" date="2020-08" db="EMBL/GenBank/DDBJ databases">
        <title>Genome sequencing and assembly of the red palm weevil Rhynchophorus ferrugineus.</title>
        <authorList>
            <person name="Dias G.B."/>
            <person name="Bergman C.M."/>
            <person name="Manee M."/>
        </authorList>
    </citation>
    <scope>NUCLEOTIDE SEQUENCE</scope>
    <source>
        <strain evidence="2">AA-2017</strain>
        <tissue evidence="2">Whole larva</tissue>
    </source>
</reference>
<feature type="non-terminal residue" evidence="2">
    <location>
        <position position="28"/>
    </location>
</feature>
<comment type="caution">
    <text evidence="2">The sequence shown here is derived from an EMBL/GenBank/DDBJ whole genome shotgun (WGS) entry which is preliminary data.</text>
</comment>
<proteinExistence type="predicted"/>
<accession>A0A834I746</accession>
<feature type="region of interest" description="Disordered" evidence="1">
    <location>
        <begin position="1"/>
        <end position="28"/>
    </location>
</feature>
<dbReference type="EMBL" id="JAACXV010011051">
    <property type="protein sequence ID" value="KAF7275214.1"/>
    <property type="molecule type" value="Genomic_DNA"/>
</dbReference>
<sequence length="28" mass="3108">MANPSTKRDGRKFVTLAMERDVDAGEGR</sequence>
<evidence type="ECO:0000256" key="1">
    <source>
        <dbReference type="SAM" id="MobiDB-lite"/>
    </source>
</evidence>
<dbReference type="AlphaFoldDB" id="A0A834I746"/>
<dbReference type="Proteomes" id="UP000625711">
    <property type="component" value="Unassembled WGS sequence"/>
</dbReference>
<organism evidence="2 3">
    <name type="scientific">Rhynchophorus ferrugineus</name>
    <name type="common">Red palm weevil</name>
    <name type="synonym">Curculio ferrugineus</name>
    <dbReference type="NCBI Taxonomy" id="354439"/>
    <lineage>
        <taxon>Eukaryota</taxon>
        <taxon>Metazoa</taxon>
        <taxon>Ecdysozoa</taxon>
        <taxon>Arthropoda</taxon>
        <taxon>Hexapoda</taxon>
        <taxon>Insecta</taxon>
        <taxon>Pterygota</taxon>
        <taxon>Neoptera</taxon>
        <taxon>Endopterygota</taxon>
        <taxon>Coleoptera</taxon>
        <taxon>Polyphaga</taxon>
        <taxon>Cucujiformia</taxon>
        <taxon>Curculionidae</taxon>
        <taxon>Dryophthorinae</taxon>
        <taxon>Rhynchophorus</taxon>
    </lineage>
</organism>
<evidence type="ECO:0000313" key="2">
    <source>
        <dbReference type="EMBL" id="KAF7275214.1"/>
    </source>
</evidence>